<dbReference type="EMBL" id="QEQK01000001">
    <property type="protein sequence ID" value="PWN57714.1"/>
    <property type="molecule type" value="Genomic_DNA"/>
</dbReference>
<keyword evidence="3" id="KW-1185">Reference proteome</keyword>
<sequence length="124" mass="13254">MKAAQALATVVVAAGWMTMGGGRGLEAATQPLETPSASAPIDHGVYLDALQRAERSIALVTAENERLRLRLQQLTRHAGHQVELTDSGAGDARFRRLQLDAQMRSLEPMTLANAQGSGSHPAER</sequence>
<evidence type="ECO:0000313" key="2">
    <source>
        <dbReference type="EMBL" id="PWN57714.1"/>
    </source>
</evidence>
<proteinExistence type="predicted"/>
<name>A0A363UQI6_9GAMM</name>
<dbReference type="RefSeq" id="WP_109718570.1">
    <property type="nucleotide sequence ID" value="NZ_QEQK01000001.1"/>
</dbReference>
<dbReference type="Proteomes" id="UP000251800">
    <property type="component" value="Unassembled WGS sequence"/>
</dbReference>
<organism evidence="2 3">
    <name type="scientific">Abyssibacter profundi</name>
    <dbReference type="NCBI Taxonomy" id="2182787"/>
    <lineage>
        <taxon>Bacteria</taxon>
        <taxon>Pseudomonadati</taxon>
        <taxon>Pseudomonadota</taxon>
        <taxon>Gammaproteobacteria</taxon>
        <taxon>Chromatiales</taxon>
        <taxon>Oceanococcaceae</taxon>
        <taxon>Abyssibacter</taxon>
    </lineage>
</organism>
<keyword evidence="1" id="KW-0175">Coiled coil</keyword>
<feature type="coiled-coil region" evidence="1">
    <location>
        <begin position="50"/>
        <end position="77"/>
    </location>
</feature>
<protein>
    <submittedName>
        <fullName evidence="2">Uncharacterized protein</fullName>
    </submittedName>
</protein>
<gene>
    <name evidence="2" type="ORF">DEH80_00810</name>
</gene>
<evidence type="ECO:0000313" key="3">
    <source>
        <dbReference type="Proteomes" id="UP000251800"/>
    </source>
</evidence>
<reference evidence="2 3" key="1">
    <citation type="submission" date="2018-05" db="EMBL/GenBank/DDBJ databases">
        <title>Abyssibacter profundi OUC007T gen. nov., sp. nov, a marine bacterium isolated from seawater of the Mariana Trench.</title>
        <authorList>
            <person name="Zhou S."/>
        </authorList>
    </citation>
    <scope>NUCLEOTIDE SEQUENCE [LARGE SCALE GENOMIC DNA]</scope>
    <source>
        <strain evidence="2 3">OUC007</strain>
    </source>
</reference>
<dbReference type="AlphaFoldDB" id="A0A363UQI6"/>
<evidence type="ECO:0000256" key="1">
    <source>
        <dbReference type="SAM" id="Coils"/>
    </source>
</evidence>
<comment type="caution">
    <text evidence="2">The sequence shown here is derived from an EMBL/GenBank/DDBJ whole genome shotgun (WGS) entry which is preliminary data.</text>
</comment>
<accession>A0A363UQI6</accession>